<keyword evidence="1" id="KW-1133">Transmembrane helix</keyword>
<comment type="caution">
    <text evidence="2">The sequence shown here is derived from an EMBL/GenBank/DDBJ whole genome shotgun (WGS) entry which is preliminary data.</text>
</comment>
<dbReference type="AlphaFoldDB" id="A0AA87Z0K9"/>
<sequence length="75" mass="7925">MLGEGRLQWCVGWLRLEVALGARGGGVIVVGLRRGAASGTRRDTEEGGGVSSTAMLLSVILFQVGWLLMLGLLEK</sequence>
<keyword evidence="3" id="KW-1185">Reference proteome</keyword>
<evidence type="ECO:0000313" key="2">
    <source>
        <dbReference type="EMBL" id="GMN23239.1"/>
    </source>
</evidence>
<dbReference type="EMBL" id="BTGU01000001">
    <property type="protein sequence ID" value="GMN23239.1"/>
    <property type="molecule type" value="Genomic_DNA"/>
</dbReference>
<proteinExistence type="predicted"/>
<dbReference type="Proteomes" id="UP001187192">
    <property type="component" value="Unassembled WGS sequence"/>
</dbReference>
<protein>
    <submittedName>
        <fullName evidence="2">Uncharacterized protein</fullName>
    </submittedName>
</protein>
<feature type="transmembrane region" description="Helical" evidence="1">
    <location>
        <begin position="54"/>
        <end position="73"/>
    </location>
</feature>
<reference evidence="2" key="1">
    <citation type="submission" date="2023-07" db="EMBL/GenBank/DDBJ databases">
        <title>draft genome sequence of fig (Ficus carica).</title>
        <authorList>
            <person name="Takahashi T."/>
            <person name="Nishimura K."/>
        </authorList>
    </citation>
    <scope>NUCLEOTIDE SEQUENCE</scope>
</reference>
<evidence type="ECO:0000313" key="3">
    <source>
        <dbReference type="Proteomes" id="UP001187192"/>
    </source>
</evidence>
<accession>A0AA87Z0K9</accession>
<name>A0AA87Z0K9_FICCA</name>
<keyword evidence="1" id="KW-0472">Membrane</keyword>
<keyword evidence="1" id="KW-0812">Transmembrane</keyword>
<evidence type="ECO:0000256" key="1">
    <source>
        <dbReference type="SAM" id="Phobius"/>
    </source>
</evidence>
<organism evidence="2 3">
    <name type="scientific">Ficus carica</name>
    <name type="common">Common fig</name>
    <dbReference type="NCBI Taxonomy" id="3494"/>
    <lineage>
        <taxon>Eukaryota</taxon>
        <taxon>Viridiplantae</taxon>
        <taxon>Streptophyta</taxon>
        <taxon>Embryophyta</taxon>
        <taxon>Tracheophyta</taxon>
        <taxon>Spermatophyta</taxon>
        <taxon>Magnoliopsida</taxon>
        <taxon>eudicotyledons</taxon>
        <taxon>Gunneridae</taxon>
        <taxon>Pentapetalae</taxon>
        <taxon>rosids</taxon>
        <taxon>fabids</taxon>
        <taxon>Rosales</taxon>
        <taxon>Moraceae</taxon>
        <taxon>Ficeae</taxon>
        <taxon>Ficus</taxon>
    </lineage>
</organism>
<gene>
    <name evidence="2" type="ORF">TIFTF001_000053</name>
</gene>